<gene>
    <name evidence="10 12" type="primary">murJ</name>
    <name evidence="12" type="ORF">BWY41_00357</name>
</gene>
<dbReference type="InterPro" id="IPR051050">
    <property type="entry name" value="Lipid_II_flippase_MurJ/MviN"/>
</dbReference>
<evidence type="ECO:0000256" key="5">
    <source>
        <dbReference type="ARBA" id="ARBA00022984"/>
    </source>
</evidence>
<feature type="transmembrane region" description="Helical" evidence="10">
    <location>
        <begin position="30"/>
        <end position="52"/>
    </location>
</feature>
<name>A0A1V5T329_9BACT</name>
<comment type="caution">
    <text evidence="12">The sequence shown here is derived from an EMBL/GenBank/DDBJ whole genome shotgun (WGS) entry which is preliminary data.</text>
</comment>
<dbReference type="InterPro" id="IPR004268">
    <property type="entry name" value="MurJ"/>
</dbReference>
<feature type="transmembrane region" description="Helical" evidence="10">
    <location>
        <begin position="351"/>
        <end position="372"/>
    </location>
</feature>
<evidence type="ECO:0000256" key="10">
    <source>
        <dbReference type="HAMAP-Rule" id="MF_02078"/>
    </source>
</evidence>
<evidence type="ECO:0000256" key="4">
    <source>
        <dbReference type="ARBA" id="ARBA00022960"/>
    </source>
</evidence>
<sequence length="520" mass="58177">MTKERSLIRNTAVVGAGTFLSRITGLIREILVSSMFGASWVTDVFFVAYTIPNLLRRLFAEGALSTSVIPVFSQYSEKSHDESQKFIYSIFTGLTLVVSVVCVIGIAFSPWIVEMVGVGFRSEPDKIHMAINMTRIMFPFLLIISWSALVMGILNTLHIFSWSAIAPVFFNAGTILTLLLLRAYAGPYSLAIGVLIGGIGQFVIQLYPFYKKGFVLKFFRKFWQDPGFREVIRLMLPVTLALAVGQINTLVDRIIASTCQEGAVSALYYADRLLELPLGIFGIALSTAILPSLSQLVFKNNPQEWNNTFSQGIRLVLFIMIPITTYLAIFRNEAIRLIYERGMFDTVASQMTAQSLLFYLPGLVFFSMNHIITKAFYSLKDTVTPVRISVIMVGVNVVLDLILVRYLSFSGLALATSLVAVLNCICLFISLKRKHAFYEKDHTFCYWLVKIIILNLLFIGLCWGILHVVQNLQSILSLLAFFGISVVVFSLIYILLSQSIGLKEGKSIWSFILRKLVGKG</sequence>
<dbReference type="Proteomes" id="UP000485569">
    <property type="component" value="Unassembled WGS sequence"/>
</dbReference>
<dbReference type="PANTHER" id="PTHR47019:SF1">
    <property type="entry name" value="LIPID II FLIPPASE MURJ"/>
    <property type="match status" value="1"/>
</dbReference>
<dbReference type="AlphaFoldDB" id="A0A1V5T329"/>
<keyword evidence="2 10" id="KW-1003">Cell membrane</keyword>
<evidence type="ECO:0000256" key="9">
    <source>
        <dbReference type="ARBA" id="ARBA00061532"/>
    </source>
</evidence>
<keyword evidence="10 11" id="KW-0961">Cell wall biogenesis/degradation</keyword>
<dbReference type="GO" id="GO:0034204">
    <property type="term" value="P:lipid translocation"/>
    <property type="evidence" value="ECO:0007669"/>
    <property type="project" value="TreeGrafter"/>
</dbReference>
<dbReference type="GO" id="GO:0015648">
    <property type="term" value="F:lipid-linked peptidoglycan transporter activity"/>
    <property type="evidence" value="ECO:0007669"/>
    <property type="project" value="UniProtKB-UniRule"/>
</dbReference>
<dbReference type="PANTHER" id="PTHR47019">
    <property type="entry name" value="LIPID II FLIPPASE MURJ"/>
    <property type="match status" value="1"/>
</dbReference>
<feature type="transmembrane region" description="Helical" evidence="10">
    <location>
        <begin position="190"/>
        <end position="210"/>
    </location>
</feature>
<dbReference type="PIRSF" id="PIRSF002869">
    <property type="entry name" value="MviN"/>
    <property type="match status" value="1"/>
</dbReference>
<keyword evidence="5 10" id="KW-0573">Peptidoglycan synthesis</keyword>
<evidence type="ECO:0000256" key="6">
    <source>
        <dbReference type="ARBA" id="ARBA00022989"/>
    </source>
</evidence>
<comment type="function">
    <text evidence="8 10 11">Involved in peptidoglycan biosynthesis. Transports lipid-linked peptidoglycan precursors from the inner to the outer leaflet of the cytoplasmic membrane.</text>
</comment>
<dbReference type="GO" id="GO:0071555">
    <property type="term" value="P:cell wall organization"/>
    <property type="evidence" value="ECO:0007669"/>
    <property type="project" value="UniProtKB-UniRule"/>
</dbReference>
<feature type="transmembrane region" description="Helical" evidence="10">
    <location>
        <begin position="409"/>
        <end position="431"/>
    </location>
</feature>
<feature type="transmembrane region" description="Helical" evidence="10">
    <location>
        <begin position="164"/>
        <end position="184"/>
    </location>
</feature>
<comment type="subcellular location">
    <subcellularLocation>
        <location evidence="1 10">Cell membrane</location>
        <topology evidence="1 10">Multi-pass membrane protein</topology>
    </subcellularLocation>
</comment>
<dbReference type="GO" id="GO:0009252">
    <property type="term" value="P:peptidoglycan biosynthetic process"/>
    <property type="evidence" value="ECO:0007669"/>
    <property type="project" value="UniProtKB-UniRule"/>
</dbReference>
<accession>A0A1V5T329</accession>
<dbReference type="NCBIfam" id="TIGR01695">
    <property type="entry name" value="murJ_mviN"/>
    <property type="match status" value="1"/>
</dbReference>
<evidence type="ECO:0000313" key="12">
    <source>
        <dbReference type="EMBL" id="OQA61128.1"/>
    </source>
</evidence>
<dbReference type="GO" id="GO:0005886">
    <property type="term" value="C:plasma membrane"/>
    <property type="evidence" value="ECO:0007669"/>
    <property type="project" value="UniProtKB-SubCell"/>
</dbReference>
<evidence type="ECO:0000256" key="1">
    <source>
        <dbReference type="ARBA" id="ARBA00004651"/>
    </source>
</evidence>
<feature type="transmembrane region" description="Helical" evidence="10">
    <location>
        <begin position="133"/>
        <end position="157"/>
    </location>
</feature>
<dbReference type="CDD" id="cd13123">
    <property type="entry name" value="MATE_MurJ_like"/>
    <property type="match status" value="1"/>
</dbReference>
<proteinExistence type="inferred from homology"/>
<protein>
    <recommendedName>
        <fullName evidence="10">Probable lipid II flippase MurJ</fullName>
    </recommendedName>
</protein>
<evidence type="ECO:0000256" key="8">
    <source>
        <dbReference type="ARBA" id="ARBA00060041"/>
    </source>
</evidence>
<feature type="transmembrane region" description="Helical" evidence="10">
    <location>
        <begin position="87"/>
        <end position="113"/>
    </location>
</feature>
<feature type="transmembrane region" description="Helical" evidence="10">
    <location>
        <begin position="443"/>
        <end position="466"/>
    </location>
</feature>
<evidence type="ECO:0000256" key="2">
    <source>
        <dbReference type="ARBA" id="ARBA00022475"/>
    </source>
</evidence>
<dbReference type="EMBL" id="MWBQ01000024">
    <property type="protein sequence ID" value="OQA61128.1"/>
    <property type="molecule type" value="Genomic_DNA"/>
</dbReference>
<keyword evidence="4 10" id="KW-0133">Cell shape</keyword>
<evidence type="ECO:0000256" key="3">
    <source>
        <dbReference type="ARBA" id="ARBA00022692"/>
    </source>
</evidence>
<evidence type="ECO:0000256" key="7">
    <source>
        <dbReference type="ARBA" id="ARBA00023136"/>
    </source>
</evidence>
<keyword evidence="10 11" id="KW-0813">Transport</keyword>
<feature type="transmembrane region" description="Helical" evidence="10">
    <location>
        <begin position="276"/>
        <end position="293"/>
    </location>
</feature>
<keyword evidence="3 10" id="KW-0812">Transmembrane</keyword>
<feature type="transmembrane region" description="Helical" evidence="10">
    <location>
        <begin position="384"/>
        <end position="403"/>
    </location>
</feature>
<comment type="pathway">
    <text evidence="10">Cell wall biogenesis; peptidoglycan biosynthesis.</text>
</comment>
<keyword evidence="6 10" id="KW-1133">Transmembrane helix</keyword>
<organism evidence="12">
    <name type="scientific">Candidatus Atribacter allofermentans</name>
    <dbReference type="NCBI Taxonomy" id="1852833"/>
    <lineage>
        <taxon>Bacteria</taxon>
        <taxon>Pseudomonadati</taxon>
        <taxon>Atribacterota</taxon>
        <taxon>Atribacteria</taxon>
        <taxon>Atribacterales</taxon>
        <taxon>Atribacteraceae</taxon>
        <taxon>Atribacter</taxon>
    </lineage>
</organism>
<keyword evidence="7 10" id="KW-0472">Membrane</keyword>
<dbReference type="HAMAP" id="MF_02078">
    <property type="entry name" value="MurJ_MviN"/>
    <property type="match status" value="1"/>
</dbReference>
<feature type="transmembrane region" description="Helical" evidence="10">
    <location>
        <begin position="313"/>
        <end position="331"/>
    </location>
</feature>
<feature type="transmembrane region" description="Helical" evidence="10">
    <location>
        <begin position="472"/>
        <end position="496"/>
    </location>
</feature>
<dbReference type="UniPathway" id="UPA00219"/>
<comment type="similarity">
    <text evidence="9 10 11">Belongs to the MurJ/MviN family.</text>
</comment>
<evidence type="ECO:0000256" key="11">
    <source>
        <dbReference type="PIRNR" id="PIRNR002869"/>
    </source>
</evidence>
<dbReference type="GO" id="GO:0008360">
    <property type="term" value="P:regulation of cell shape"/>
    <property type="evidence" value="ECO:0007669"/>
    <property type="project" value="UniProtKB-UniRule"/>
</dbReference>
<dbReference type="Pfam" id="PF03023">
    <property type="entry name" value="MurJ"/>
    <property type="match status" value="1"/>
</dbReference>
<dbReference type="PRINTS" id="PR01806">
    <property type="entry name" value="VIRFACTRMVIN"/>
</dbReference>
<reference evidence="12" key="1">
    <citation type="submission" date="2017-02" db="EMBL/GenBank/DDBJ databases">
        <title>Delving into the versatile metabolic prowess of the omnipresent phylum Bacteroidetes.</title>
        <authorList>
            <person name="Nobu M.K."/>
            <person name="Mei R."/>
            <person name="Narihiro T."/>
            <person name="Kuroda K."/>
            <person name="Liu W.-T."/>
        </authorList>
    </citation>
    <scope>NUCLEOTIDE SEQUENCE</scope>
    <source>
        <strain evidence="12">ADurb.Bin276</strain>
    </source>
</reference>